<evidence type="ECO:0000313" key="3">
    <source>
        <dbReference type="Proteomes" id="UP001162891"/>
    </source>
</evidence>
<keyword evidence="1" id="KW-1133">Transmembrane helix</keyword>
<reference evidence="3" key="1">
    <citation type="journal article" date="2022" name="Int. J. Syst. Evol. Microbiol.">
        <title>Anaeromyxobacter oryzae sp. nov., Anaeromyxobacter diazotrophicus sp. nov. and Anaeromyxobacter paludicola sp. nov., isolated from paddy soils.</title>
        <authorList>
            <person name="Itoh H."/>
            <person name="Xu Z."/>
            <person name="Mise K."/>
            <person name="Masuda Y."/>
            <person name="Ushijima N."/>
            <person name="Hayakawa C."/>
            <person name="Shiratori Y."/>
            <person name="Senoo K."/>
        </authorList>
    </citation>
    <scope>NUCLEOTIDE SEQUENCE [LARGE SCALE GENOMIC DNA]</scope>
    <source>
        <strain evidence="3">Red232</strain>
    </source>
</reference>
<keyword evidence="1" id="KW-0472">Membrane</keyword>
<organism evidence="2 3">
    <name type="scientific">Anaeromyxobacter oryzae</name>
    <dbReference type="NCBI Taxonomy" id="2918170"/>
    <lineage>
        <taxon>Bacteria</taxon>
        <taxon>Pseudomonadati</taxon>
        <taxon>Myxococcota</taxon>
        <taxon>Myxococcia</taxon>
        <taxon>Myxococcales</taxon>
        <taxon>Cystobacterineae</taxon>
        <taxon>Anaeromyxobacteraceae</taxon>
        <taxon>Anaeromyxobacter</taxon>
    </lineage>
</organism>
<name>A0ABM7WZB5_9BACT</name>
<evidence type="ECO:0000313" key="2">
    <source>
        <dbReference type="EMBL" id="BDG04877.1"/>
    </source>
</evidence>
<dbReference type="EMBL" id="AP025591">
    <property type="protein sequence ID" value="BDG04877.1"/>
    <property type="molecule type" value="Genomic_DNA"/>
</dbReference>
<keyword evidence="1" id="KW-0812">Transmembrane</keyword>
<proteinExistence type="predicted"/>
<evidence type="ECO:0000256" key="1">
    <source>
        <dbReference type="SAM" id="Phobius"/>
    </source>
</evidence>
<keyword evidence="3" id="KW-1185">Reference proteome</keyword>
<sequence length="68" mass="7468">MTVFPNVTRNVSMHAAARRDRWRVLRDLLGGLLIVAVWLFLWGWVAVGVVAPLGRTSGRPAAAERVGT</sequence>
<gene>
    <name evidence="2" type="ORF">AMOR_38730</name>
</gene>
<feature type="transmembrane region" description="Helical" evidence="1">
    <location>
        <begin position="28"/>
        <end position="51"/>
    </location>
</feature>
<dbReference type="Proteomes" id="UP001162891">
    <property type="component" value="Chromosome"/>
</dbReference>
<protein>
    <submittedName>
        <fullName evidence="2">Uncharacterized protein</fullName>
    </submittedName>
</protein>
<dbReference type="RefSeq" id="WP_248353389.1">
    <property type="nucleotide sequence ID" value="NZ_AP025591.1"/>
</dbReference>
<accession>A0ABM7WZB5</accession>